<protein>
    <submittedName>
        <fullName evidence="1">DUF561 domain-containing protein</fullName>
    </submittedName>
</protein>
<organism evidence="1 2">
    <name type="scientific">Cyanobium usitatum str. Tous</name>
    <dbReference type="NCBI Taxonomy" id="2116684"/>
    <lineage>
        <taxon>Bacteria</taxon>
        <taxon>Bacillati</taxon>
        <taxon>Cyanobacteriota</taxon>
        <taxon>Cyanophyceae</taxon>
        <taxon>Synechococcales</taxon>
        <taxon>Prochlorococcaceae</taxon>
        <taxon>Cyanobium</taxon>
    </lineage>
</organism>
<evidence type="ECO:0000313" key="2">
    <source>
        <dbReference type="Proteomes" id="UP000243002"/>
    </source>
</evidence>
<dbReference type="EMBL" id="PXXO01000010">
    <property type="protein sequence ID" value="PSJ04660.1"/>
    <property type="molecule type" value="Genomic_DNA"/>
</dbReference>
<accession>A0A2P7MTU2</accession>
<dbReference type="PANTHER" id="PTHR36895:SF1">
    <property type="entry name" value="YCF23 PROTEIN"/>
    <property type="match status" value="1"/>
</dbReference>
<dbReference type="InterPro" id="IPR007570">
    <property type="entry name" value="Uncharacterised_Ycf23"/>
</dbReference>
<evidence type="ECO:0000313" key="1">
    <source>
        <dbReference type="EMBL" id="PSJ04660.1"/>
    </source>
</evidence>
<dbReference type="SUPFAM" id="SSF51569">
    <property type="entry name" value="Aldolase"/>
    <property type="match status" value="1"/>
</dbReference>
<gene>
    <name evidence="1" type="ORF">C7K55_09380</name>
</gene>
<dbReference type="PANTHER" id="PTHR36895">
    <property type="match status" value="1"/>
</dbReference>
<proteinExistence type="predicted"/>
<sequence length="266" mass="26645">MVAKSRLEQLPSALQAALADRRLLKVIAGLTNFDAASVERICRAAGLGGADLIDVACDPELVQLAAAVSGLPICVSAVEPELFAAAVAAGAAMVEIGNYDAFYPLGRIFDAAEVLELTRRTRELLPEVVLSVTVPHVLPLDQQEQLAVDLVAAGADVIQTEGGTSAKPFSAGSLGLIEKAAPTLAAAHSISRALAAADSVEAGSAAPVLCASGLSAVTVPMAIAAGAAGVGVGSAINKLNDPLAMVAVVRGLREALGMPAGTIVVA</sequence>
<dbReference type="Pfam" id="PF04481">
    <property type="entry name" value="DUF561"/>
    <property type="match status" value="1"/>
</dbReference>
<dbReference type="OrthoDB" id="9785985at2"/>
<dbReference type="RefSeq" id="WP_106632470.1">
    <property type="nucleotide sequence ID" value="NZ_PXXO01000010.1"/>
</dbReference>
<name>A0A2P7MTU2_9CYAN</name>
<keyword evidence="2" id="KW-1185">Reference proteome</keyword>
<dbReference type="AlphaFoldDB" id="A0A2P7MTU2"/>
<comment type="caution">
    <text evidence="1">The sequence shown here is derived from an EMBL/GenBank/DDBJ whole genome shotgun (WGS) entry which is preliminary data.</text>
</comment>
<reference evidence="1 2" key="1">
    <citation type="journal article" date="2018" name="Environ. Microbiol.">
        <title>Ecological and genomic features of two widespread freshwater picocyanobacteria.</title>
        <authorList>
            <person name="Cabello-Yeves P.J."/>
            <person name="Picazo A."/>
            <person name="Camacho A."/>
            <person name="Callieri C."/>
            <person name="Rosselli R."/>
            <person name="Roda-Garcia J.J."/>
            <person name="Coutinho F.H."/>
            <person name="Rodriguez-Valera F."/>
        </authorList>
    </citation>
    <scope>NUCLEOTIDE SEQUENCE [LARGE SCALE GENOMIC DNA]</scope>
    <source>
        <strain evidence="1 2">Tous</strain>
    </source>
</reference>
<dbReference type="Proteomes" id="UP000243002">
    <property type="component" value="Unassembled WGS sequence"/>
</dbReference>